<name>A0A4P7QK85_9CORY</name>
<reference evidence="2 3" key="1">
    <citation type="submission" date="2019-04" db="EMBL/GenBank/DDBJ databases">
        <title>Corynebacterium endometrii sp. nov., isolated from the uterus of a cow with endometritis.</title>
        <authorList>
            <person name="Ballas P."/>
            <person name="Ruckert C."/>
            <person name="Wagener K."/>
            <person name="Drillich M."/>
            <person name="Kaempfer P."/>
            <person name="Busse H.-J."/>
            <person name="Ehling-Schulz M."/>
        </authorList>
    </citation>
    <scope>NUCLEOTIDE SEQUENCE [LARGE SCALE GENOMIC DNA]</scope>
    <source>
        <strain evidence="2 3">LMM-1653</strain>
    </source>
</reference>
<dbReference type="Proteomes" id="UP000296352">
    <property type="component" value="Chromosome"/>
</dbReference>
<organism evidence="2 3">
    <name type="scientific">Corynebacterium endometrii</name>
    <dbReference type="NCBI Taxonomy" id="2488819"/>
    <lineage>
        <taxon>Bacteria</taxon>
        <taxon>Bacillati</taxon>
        <taxon>Actinomycetota</taxon>
        <taxon>Actinomycetes</taxon>
        <taxon>Mycobacteriales</taxon>
        <taxon>Corynebacteriaceae</taxon>
        <taxon>Corynebacterium</taxon>
    </lineage>
</organism>
<dbReference type="EMBL" id="CP039247">
    <property type="protein sequence ID" value="QCB29227.1"/>
    <property type="molecule type" value="Genomic_DNA"/>
</dbReference>
<keyword evidence="3" id="KW-1185">Reference proteome</keyword>
<accession>A0A4P7QK85</accession>
<protein>
    <submittedName>
        <fullName evidence="2">Uncharacterized protein</fullName>
    </submittedName>
</protein>
<dbReference type="AlphaFoldDB" id="A0A4P7QK85"/>
<evidence type="ECO:0000256" key="1">
    <source>
        <dbReference type="SAM" id="MobiDB-lite"/>
    </source>
</evidence>
<proteinExistence type="predicted"/>
<feature type="region of interest" description="Disordered" evidence="1">
    <location>
        <begin position="33"/>
        <end position="68"/>
    </location>
</feature>
<sequence length="292" mass="31388" precursor="true">MLFSRASLVPILAGAMVVSSCSMLDKSEDSSSLAAPFTTINSGETSTAESTGPKASQSTKAKDGRDPEDFAVEDADIESYGVKSAGIECLIQPEKTDDGAYISCDFEFNDPPLMPEVGGRDFRSNSVGYESGEGFSPLVRYGGETIPMVELKGGESVELGDVLVEAESDTKVTVNYDGHYFTYDGGEYFSDTFPPTKDANGNADVGVVCGEYIHPGGDRGYIYSVEDGTNCDTAKAVLASYKESDAYSDRGAADIDGWNCRYHRLEGWPESETQRLGCSSDAGYFMVFIPQR</sequence>
<feature type="compositionally biased region" description="Polar residues" evidence="1">
    <location>
        <begin position="33"/>
        <end position="59"/>
    </location>
</feature>
<evidence type="ECO:0000313" key="2">
    <source>
        <dbReference type="EMBL" id="QCB29227.1"/>
    </source>
</evidence>
<dbReference type="PROSITE" id="PS51257">
    <property type="entry name" value="PROKAR_LIPOPROTEIN"/>
    <property type="match status" value="1"/>
</dbReference>
<evidence type="ECO:0000313" key="3">
    <source>
        <dbReference type="Proteomes" id="UP000296352"/>
    </source>
</evidence>
<gene>
    <name evidence="2" type="ORF">CENDO_09865</name>
</gene>
<dbReference type="KEGG" id="cee:CENDO_09865"/>